<dbReference type="AlphaFoldDB" id="A0A3B0ZJB7"/>
<feature type="compositionally biased region" description="Basic and acidic residues" evidence="1">
    <location>
        <begin position="26"/>
        <end position="40"/>
    </location>
</feature>
<organism evidence="2">
    <name type="scientific">hydrothermal vent metagenome</name>
    <dbReference type="NCBI Taxonomy" id="652676"/>
    <lineage>
        <taxon>unclassified sequences</taxon>
        <taxon>metagenomes</taxon>
        <taxon>ecological metagenomes</taxon>
    </lineage>
</organism>
<accession>A0A3B0ZJB7</accession>
<name>A0A3B0ZJB7_9ZZZZ</name>
<evidence type="ECO:0008006" key="3">
    <source>
        <dbReference type="Google" id="ProtNLM"/>
    </source>
</evidence>
<proteinExistence type="predicted"/>
<gene>
    <name evidence="2" type="ORF">MNBD_GAMMA12-2396</name>
</gene>
<evidence type="ECO:0000313" key="2">
    <source>
        <dbReference type="EMBL" id="VAW80806.1"/>
    </source>
</evidence>
<feature type="compositionally biased region" description="Basic residues" evidence="1">
    <location>
        <begin position="41"/>
        <end position="66"/>
    </location>
</feature>
<sequence length="96" mass="10947">MKRTITLIIAMTFALSMGGCSMFKKKSAEPAKAEQMDDKPMHKKHHPKKAMHHKKKTSKGVRKGKRILCNTKKTYTKGTACWHWKRGARIGKPAKK</sequence>
<protein>
    <recommendedName>
        <fullName evidence="3">Lipoprotein</fullName>
    </recommendedName>
</protein>
<evidence type="ECO:0000256" key="1">
    <source>
        <dbReference type="SAM" id="MobiDB-lite"/>
    </source>
</evidence>
<reference evidence="2" key="1">
    <citation type="submission" date="2018-06" db="EMBL/GenBank/DDBJ databases">
        <authorList>
            <person name="Zhirakovskaya E."/>
        </authorList>
    </citation>
    <scope>NUCLEOTIDE SEQUENCE</scope>
</reference>
<dbReference type="PROSITE" id="PS51257">
    <property type="entry name" value="PROKAR_LIPOPROTEIN"/>
    <property type="match status" value="1"/>
</dbReference>
<feature type="region of interest" description="Disordered" evidence="1">
    <location>
        <begin position="26"/>
        <end position="69"/>
    </location>
</feature>
<dbReference type="EMBL" id="UOFL01000205">
    <property type="protein sequence ID" value="VAW80806.1"/>
    <property type="molecule type" value="Genomic_DNA"/>
</dbReference>